<dbReference type="WBParaSite" id="maker-uti_cns_0004723-snap-gene-0.9-mRNA-1">
    <property type="protein sequence ID" value="maker-uti_cns_0004723-snap-gene-0.9-mRNA-1"/>
    <property type="gene ID" value="maker-uti_cns_0004723-snap-gene-0.9"/>
</dbReference>
<protein>
    <submittedName>
        <fullName evidence="5">ANK_REP_REGION domain-containing protein</fullName>
    </submittedName>
</protein>
<evidence type="ECO:0000256" key="1">
    <source>
        <dbReference type="PROSITE-ProRule" id="PRU00023"/>
    </source>
</evidence>
<evidence type="ECO:0000256" key="2">
    <source>
        <dbReference type="SAM" id="MobiDB-lite"/>
    </source>
</evidence>
<reference evidence="5" key="1">
    <citation type="submission" date="2016-11" db="UniProtKB">
        <authorList>
            <consortium name="WormBaseParasite"/>
        </authorList>
    </citation>
    <scope>IDENTIFICATION</scope>
</reference>
<feature type="compositionally biased region" description="Polar residues" evidence="2">
    <location>
        <begin position="1947"/>
        <end position="1962"/>
    </location>
</feature>
<dbReference type="Pfam" id="PF00023">
    <property type="entry name" value="Ank"/>
    <property type="match status" value="1"/>
</dbReference>
<dbReference type="PANTHER" id="PTHR24184:SF11">
    <property type="entry name" value="ANKYRIN REPEAT AND SOCS BOX CONTAINING 3"/>
    <property type="match status" value="1"/>
</dbReference>
<keyword evidence="1" id="KW-0040">ANK repeat</keyword>
<feature type="transmembrane region" description="Helical" evidence="3">
    <location>
        <begin position="2753"/>
        <end position="2777"/>
    </location>
</feature>
<feature type="repeat" description="ANK" evidence="1">
    <location>
        <begin position="1841"/>
        <end position="1873"/>
    </location>
</feature>
<feature type="repeat" description="ANK" evidence="1">
    <location>
        <begin position="1874"/>
        <end position="1894"/>
    </location>
</feature>
<dbReference type="PROSITE" id="PS50297">
    <property type="entry name" value="ANK_REP_REGION"/>
    <property type="match status" value="3"/>
</dbReference>
<keyword evidence="3" id="KW-1133">Transmembrane helix</keyword>
<feature type="region of interest" description="Disordered" evidence="2">
    <location>
        <begin position="3176"/>
        <end position="3252"/>
    </location>
</feature>
<accession>A0A1I8H6S2</accession>
<evidence type="ECO:0000256" key="3">
    <source>
        <dbReference type="SAM" id="Phobius"/>
    </source>
</evidence>
<feature type="region of interest" description="Disordered" evidence="2">
    <location>
        <begin position="146"/>
        <end position="179"/>
    </location>
</feature>
<dbReference type="Pfam" id="PF12796">
    <property type="entry name" value="Ank_2"/>
    <property type="match status" value="1"/>
</dbReference>
<keyword evidence="3" id="KW-0472">Membrane</keyword>
<feature type="region of interest" description="Disordered" evidence="2">
    <location>
        <begin position="3075"/>
        <end position="3145"/>
    </location>
</feature>
<dbReference type="PROSITE" id="PS50088">
    <property type="entry name" value="ANK_REPEAT"/>
    <property type="match status" value="3"/>
</dbReference>
<dbReference type="Gene3D" id="1.25.40.20">
    <property type="entry name" value="Ankyrin repeat-containing domain"/>
    <property type="match status" value="1"/>
</dbReference>
<feature type="compositionally biased region" description="Polar residues" evidence="2">
    <location>
        <begin position="3136"/>
        <end position="3145"/>
    </location>
</feature>
<proteinExistence type="predicted"/>
<organism evidence="4 5">
    <name type="scientific">Macrostomum lignano</name>
    <dbReference type="NCBI Taxonomy" id="282301"/>
    <lineage>
        <taxon>Eukaryota</taxon>
        <taxon>Metazoa</taxon>
        <taxon>Spiralia</taxon>
        <taxon>Lophotrochozoa</taxon>
        <taxon>Platyhelminthes</taxon>
        <taxon>Rhabditophora</taxon>
        <taxon>Macrostomorpha</taxon>
        <taxon>Macrostomida</taxon>
        <taxon>Macrostomidae</taxon>
        <taxon>Macrostomum</taxon>
    </lineage>
</organism>
<feature type="region of interest" description="Disordered" evidence="2">
    <location>
        <begin position="1270"/>
        <end position="1296"/>
    </location>
</feature>
<feature type="region of interest" description="Disordered" evidence="2">
    <location>
        <begin position="1218"/>
        <end position="1240"/>
    </location>
</feature>
<sequence>FRLQPEAFTFSLMVTSSTSDRSLAWISTTPFRSRFRASLDEAYSILSRILALSGAHRVRPGHGSLRCLAVLDWPKQHTLATALAQAMQCSNRLLSASQSATRSLKALPDQTRLVDTQSDVQCVAKSTSLNRLHDSLRRIAKSQSSAAGYQRLRRQQVTRSSTGCQEHVPSWTKRHSSHRHSGIRRVDSVILKVDLSTAGIGPSPDTQISNQFSCSLLQRYSFQTAICCDREFAQQQLIARRRVKTAASFGQPSAADQGTVGFVVAEVLTTVDGASGLELGASVPLPDGTASITRMRRTVLSQEPLARIVEPGPGLVGDRRARIEPSAELAITTRLPQNLTPVMQLRQQQGAVVNSIEHHSAILGAAHQLLGAGTKSQTTNNSANPSVSHCHSITKPALDTANRFNESGRNATPTMSSVPASAHKRFRIGAPRYARDLISVAIVTAIQLELIEVPLQPRSMVHVHPVVSSHSKIVTICASAVAISNGQAAGRLNVLSATVQLDGFGWAEMGNHSVEDVALRLVQQAFLRISLPILSLQFESQVRLRHAQAAQQQPSVVASAQQSAGWESGSDFRCSSALTAPARLSASNMDGNIEMAAVLSSSAACGALGSDRKMNGDWGRDLPVRCVIAEQLSLETPAQAAEVHRSHESPQLLDHSADVASQLTKSVSNPRLRVVEVAADSSVLEVERSVGHEEVRHALIGRAARVDEAQHHVERLLEQSDQIVGLPSVSFRICAMLLQHCEEQSLCMVGLESRNHCSTRSHGTCPVQAAHRTPWLSLQVGCLQSAMEMLPSNQHSPVNVRVCSCPAVHLHQTVVPALCVAARHPPVFLCEDSSDSFQPVSQSLLTLCSLLACVGRRNAAVKAEPVRLTDESLKPSGKAEEGRRQKQKCISTYSLNTIQSRARRLICNATRSKPFSGMGAFLDLPPFDLFVRGEAARTTRRLLDAAVKFLYIRVPAKRNLVLHSDLCLNVLNECQANRVFTDGIASTLNLRQRYQTHCPDSRLCPRLAHQSHLPLLKPLCHLRTRQTLTVSMTRIRSSDHQRLGCSHIDEFLNELVMTCISCQHESSGSSAVWQIDTLCADSLTIDQCDSKSDVSLRDGETEQLCDGSWLHSREGVVENRVPAFDGHCCSEAEDGAGLEEPVGLEAEGCNNVFAKTTASRDCKLEMRSVFKTHTEQRHLCPTPEQSIGWPGRTGGVEAQAAQASSFPKNSFIAPKRDQQTRLQTLPPRAHQVGEERGGGSDELVVLGPLQLQRQPQLELDRWLSAVCRASDEQSLTDSRQTDGLRASDRSLQSHPTELGVSPAVSLLRCSFHGNQAPQVGPVSPQPRPRPQPPLLIFPAAVSAAVAAAAVRNSPPLLPDPADLLLVLRLHGDASLFLDHLHLLQAELHVLAAVAVVRVIAEQLSLETPAQAAEVHVQRSHESPQLLDHSANVASQLTKSVSNPRLRVVEVTADSSVLEVERSVGHEEHHVERLLEQGDQIVGLPSLSFGIGTMLLQHREEQSLCMVGLESRCVQSERQASFEDELDECEQLALDCAQVSHDVFLLEAEAHSELVGRARSGRPNEKLLQHWIAWHVSCAGRTPHAVAVTAASLTCSHCHLCVALRDLQPSGVSAGKKQSIAATFKMELLPSSQHSPVNVRVCSCPAVHLHQTVGPALCVAARHPPAILCEVSSDSFQPVSQSLLTLCSLLGESRIAEQSMQLLAQAPVLLRVVWEPGMIRDASPRMATEKLWLQRPPQAVLDEAELTHCASVQSEIIYWPSESPRSVRLGIASEMNLLPELKSAAMDGRVGKVRQFLRSSVSPDVADDRQRTALHWAAERGQSRVARLLIEAGAQLDAQDSSGATALHLASMHGHRDAVRLLLESEADTSLVTKSSSSALHLASRNGHLEVVQLLSRQADCDQQLADGDSPVHLAAQLRQQLVLAALLLAARIRAPGMRAARPRCTPRLSTASGSPLSCSSGRESPPTRWPATGRRRCTLRQRWGTRPPPRLCCSSAAGSAISTRTGLARCHRLSFRALRGLAAASQACDSRQGARNPAREDQREAAAIQEFACSCSSVSQHVFARRAPDSNSLREVLIDMEAVEDEPESLTENHKSAQLHRALKESGFELNRVKLQSACSDVLQRITRNRLDAQEYNDYEVYIVGSYSEGWSNSLVRLDGQTDADSDIDVCFVAKGMLFHLKGSCSCINCSFDEERHRVVEYEDGHIKWPGSPSNPSQTWAGSEVRPAVDLVWAFRCCCYPKLEVLQPGYSTHIAPSVLQSLRQEMLESPCHLVAAAPPGKDGQQLRISTTFLERRLLRSLTTEQGHVFVLIKFIIKKVISARANGLKTYIAKSLMFYLLDETPAGYWQSENLISLAKRALSILLRCLLDKDISDADKCMKHFFMRDAWVYLKKRHKVVSCFYETLRPLEDAKNFSFHPFLVLPVLIPRPVPMASNLQFHDVYDAIRSILLNLAHEECREEDKKVMMKLARRVPNYAACPKYCLFALIYLKFEMRYAARRVLRSFRYHQVSRGLSRWKVRATDAESELAVWQHLERSSSVWKLLIQADKPPVLSFLPAKFRQHFSLSCGQFDWYYVNFDALLKALSLYLDHDVELEAVRHRRAICDHQGTREKVEQLMQGSQSLAERSFRRTAQALPGPESTDEDQLERARPVRFSLVALFICICGLSPLVFLAQKSRRYGFAIGKECLVAAVRKHRARRARGSVLGRYSSAQDILRRRLLASLLRSPLVQHALKGVGKSPVGWPGTLDICRLLAGVVASGWLLPLLLWLLLLPLAAADSNLTTGHLSAVEFQRQLNRRGVGELHKAEAATDARAGVADETHVGHVTALGEGQSDGLFVAFKVQVALVNATSPKKTHFLSSRSACPSSRSTLRWSPAKQWPFKADAALTAACGSLNTTRFTTLASAGAAERNRTDSMGPSRFFAAEATLPTNTVRSFLGSSWRAFSRCLASLERALAAARSLLAAADSASAADEDADGFCFCLETDFCFKDSDSLSDILLDHDVGHLVQKCPVLSGFRRVAAGPQGDRQAVQTEQLAVRTGLQALRPAVAQTYSQPLTPNGCHGNLVANFDGGSGGSVKQAAQASPAGVAPSRRPAQTRQPGDFDGGRHGERRWLRRQSIEAGAEPAKAERVGQAGHQQAAQSVSGTEAAAPAAFQGVGGEVAQLGQAAVASEAKLRQQVQTDGGGRVRTRTLDLRGGKPRSDSNSRPPVDIRSIQRQRTQRPERAAWQPESPNPRRPCRQRTDSDSAESEQLKVAPIWRRFGAIKSAKLASAAGGAVGAEVDPDLRGDEEQEKQRHKMRRQFSWQSNETSSNIVKGYKSVEIFNLVFPAARIPEPVTANPFEFEHQLGKWRLVFVFFIFLAPNVFQMILQQLPFFIVA</sequence>
<keyword evidence="3" id="KW-0812">Transmembrane</keyword>
<feature type="repeat" description="ANK" evidence="1">
    <location>
        <begin position="1808"/>
        <end position="1840"/>
    </location>
</feature>
<dbReference type="PANTHER" id="PTHR24184">
    <property type="entry name" value="SI:CH211-189E2.2"/>
    <property type="match status" value="1"/>
</dbReference>
<evidence type="ECO:0000313" key="4">
    <source>
        <dbReference type="Proteomes" id="UP000095280"/>
    </source>
</evidence>
<dbReference type="InterPro" id="IPR036770">
    <property type="entry name" value="Ankyrin_rpt-contain_sf"/>
</dbReference>
<dbReference type="SUPFAM" id="SSF48403">
    <property type="entry name" value="Ankyrin repeat"/>
    <property type="match status" value="1"/>
</dbReference>
<dbReference type="SMART" id="SM00248">
    <property type="entry name" value="ANK"/>
    <property type="match status" value="5"/>
</dbReference>
<dbReference type="Proteomes" id="UP000095280">
    <property type="component" value="Unplaced"/>
</dbReference>
<keyword evidence="4" id="KW-1185">Reference proteome</keyword>
<evidence type="ECO:0000313" key="5">
    <source>
        <dbReference type="WBParaSite" id="maker-uti_cns_0004723-snap-gene-0.9-mRNA-1"/>
    </source>
</evidence>
<feature type="compositionally biased region" description="Basic and acidic residues" evidence="2">
    <location>
        <begin position="1279"/>
        <end position="1288"/>
    </location>
</feature>
<dbReference type="InterPro" id="IPR002110">
    <property type="entry name" value="Ankyrin_rpt"/>
</dbReference>
<feature type="compositionally biased region" description="Basic and acidic residues" evidence="2">
    <location>
        <begin position="3191"/>
        <end position="3204"/>
    </location>
</feature>
<dbReference type="Gene3D" id="1.10.1410.40">
    <property type="match status" value="1"/>
</dbReference>
<name>A0A1I8H6S2_9PLAT</name>
<feature type="region of interest" description="Disordered" evidence="2">
    <location>
        <begin position="1941"/>
        <end position="1973"/>
    </location>
</feature>
<feature type="transmembrane region" description="Helical" evidence="3">
    <location>
        <begin position="2655"/>
        <end position="2674"/>
    </location>
</feature>